<dbReference type="EMBL" id="PGTN01000119">
    <property type="protein sequence ID" value="PJF46631.1"/>
    <property type="molecule type" value="Genomic_DNA"/>
</dbReference>
<accession>A0A2M8QA18</accession>
<keyword evidence="15 16" id="KW-0464">Manganese</keyword>
<evidence type="ECO:0000313" key="19">
    <source>
        <dbReference type="Proteomes" id="UP000230790"/>
    </source>
</evidence>
<evidence type="ECO:0000256" key="9">
    <source>
        <dbReference type="ARBA" id="ARBA00022806"/>
    </source>
</evidence>
<dbReference type="Proteomes" id="UP000230790">
    <property type="component" value="Unassembled WGS sequence"/>
</dbReference>
<dbReference type="InterPro" id="IPR051827">
    <property type="entry name" value="Cas4_exonuclease"/>
</dbReference>
<protein>
    <recommendedName>
        <fullName evidence="4 16">CRISPR-associated exonuclease Cas4</fullName>
        <ecNumber evidence="3 16">3.1.12.1</ecNumber>
    </recommendedName>
</protein>
<dbReference type="GO" id="GO:0046872">
    <property type="term" value="F:metal ion binding"/>
    <property type="evidence" value="ECO:0007669"/>
    <property type="project" value="UniProtKB-KW"/>
</dbReference>
<evidence type="ECO:0000313" key="18">
    <source>
        <dbReference type="EMBL" id="PJF46631.1"/>
    </source>
</evidence>
<dbReference type="PANTHER" id="PTHR36531">
    <property type="entry name" value="CRISPR-ASSOCIATED EXONUCLEASE CAS4"/>
    <property type="match status" value="1"/>
</dbReference>
<evidence type="ECO:0000259" key="17">
    <source>
        <dbReference type="Pfam" id="PF12705"/>
    </source>
</evidence>
<dbReference type="GO" id="GO:0006281">
    <property type="term" value="P:DNA repair"/>
    <property type="evidence" value="ECO:0007669"/>
    <property type="project" value="UniProtKB-KW"/>
</dbReference>
<evidence type="ECO:0000256" key="4">
    <source>
        <dbReference type="ARBA" id="ARBA00020049"/>
    </source>
</evidence>
<dbReference type="InterPro" id="IPR011604">
    <property type="entry name" value="PDDEXK-like_dom_sf"/>
</dbReference>
<keyword evidence="5 16" id="KW-0540">Nuclease</keyword>
<keyword evidence="9" id="KW-0547">Nucleotide-binding</keyword>
<evidence type="ECO:0000256" key="8">
    <source>
        <dbReference type="ARBA" id="ARBA00022801"/>
    </source>
</evidence>
<comment type="similarity">
    <text evidence="2 16">Belongs to the CRISPR-associated exonuclease Cas4 family.</text>
</comment>
<keyword evidence="7" id="KW-0227">DNA damage</keyword>
<keyword evidence="8 16" id="KW-0378">Hydrolase</keyword>
<keyword evidence="14" id="KW-0234">DNA repair</keyword>
<dbReference type="EC" id="3.1.12.1" evidence="3 16"/>
<comment type="caution">
    <text evidence="18">The sequence shown here is derived from an EMBL/GenBank/DDBJ whole genome shotgun (WGS) entry which is preliminary data.</text>
</comment>
<comment type="cofactor">
    <cofactor evidence="16">
        <name>iron-sulfur cluster</name>
        <dbReference type="ChEBI" id="CHEBI:30408"/>
    </cofactor>
</comment>
<feature type="domain" description="PD-(D/E)XK endonuclease-like" evidence="17">
    <location>
        <begin position="47"/>
        <end position="201"/>
    </location>
</feature>
<keyword evidence="6 16" id="KW-0479">Metal-binding</keyword>
<dbReference type="GO" id="GO:0051607">
    <property type="term" value="P:defense response to virus"/>
    <property type="evidence" value="ECO:0007669"/>
    <property type="project" value="UniProtKB-KW"/>
</dbReference>
<keyword evidence="9" id="KW-0347">Helicase</keyword>
<keyword evidence="9" id="KW-0067">ATP-binding</keyword>
<evidence type="ECO:0000256" key="12">
    <source>
        <dbReference type="ARBA" id="ARBA00023014"/>
    </source>
</evidence>
<evidence type="ECO:0000256" key="16">
    <source>
        <dbReference type="RuleBase" id="RU365022"/>
    </source>
</evidence>
<evidence type="ECO:0000256" key="7">
    <source>
        <dbReference type="ARBA" id="ARBA00022763"/>
    </source>
</evidence>
<evidence type="ECO:0000256" key="3">
    <source>
        <dbReference type="ARBA" id="ARBA00012768"/>
    </source>
</evidence>
<dbReference type="AlphaFoldDB" id="A0A2M8QA18"/>
<proteinExistence type="inferred from homology"/>
<evidence type="ECO:0000256" key="14">
    <source>
        <dbReference type="ARBA" id="ARBA00023204"/>
    </source>
</evidence>
<dbReference type="Pfam" id="PF12705">
    <property type="entry name" value="PDDEXK_1"/>
    <property type="match status" value="1"/>
</dbReference>
<evidence type="ECO:0000256" key="10">
    <source>
        <dbReference type="ARBA" id="ARBA00022839"/>
    </source>
</evidence>
<dbReference type="NCBIfam" id="TIGR00372">
    <property type="entry name" value="cas4"/>
    <property type="match status" value="1"/>
</dbReference>
<evidence type="ECO:0000256" key="11">
    <source>
        <dbReference type="ARBA" id="ARBA00023004"/>
    </source>
</evidence>
<evidence type="ECO:0000256" key="1">
    <source>
        <dbReference type="ARBA" id="ARBA00001966"/>
    </source>
</evidence>
<keyword evidence="10 16" id="KW-0269">Exonuclease</keyword>
<dbReference type="GO" id="GO:0004527">
    <property type="term" value="F:exonuclease activity"/>
    <property type="evidence" value="ECO:0007669"/>
    <property type="project" value="UniProtKB-KW"/>
</dbReference>
<reference evidence="18 19" key="1">
    <citation type="submission" date="2017-11" db="EMBL/GenBank/DDBJ databases">
        <title>Evolution of Phototrophy in the Chloroflexi Phylum Driven by Horizontal Gene Transfer.</title>
        <authorList>
            <person name="Ward L.M."/>
            <person name="Hemp J."/>
            <person name="Shih P.M."/>
            <person name="Mcglynn S.E."/>
            <person name="Fischer W."/>
        </authorList>
    </citation>
    <scope>NUCLEOTIDE SEQUENCE [LARGE SCALE GENOMIC DNA]</scope>
    <source>
        <strain evidence="18">JP3_7</strain>
    </source>
</reference>
<dbReference type="InterPro" id="IPR038726">
    <property type="entry name" value="PDDEXK_AddAB-type"/>
</dbReference>
<keyword evidence="11 16" id="KW-0408">Iron</keyword>
<dbReference type="GO" id="GO:0051536">
    <property type="term" value="F:iron-sulfur cluster binding"/>
    <property type="evidence" value="ECO:0007669"/>
    <property type="project" value="UniProtKB-KW"/>
</dbReference>
<evidence type="ECO:0000256" key="6">
    <source>
        <dbReference type="ARBA" id="ARBA00022723"/>
    </source>
</evidence>
<evidence type="ECO:0000256" key="2">
    <source>
        <dbReference type="ARBA" id="ARBA00009189"/>
    </source>
</evidence>
<dbReference type="GO" id="GO:0004386">
    <property type="term" value="F:helicase activity"/>
    <property type="evidence" value="ECO:0007669"/>
    <property type="project" value="UniProtKB-KW"/>
</dbReference>
<dbReference type="PANTHER" id="PTHR36531:SF6">
    <property type="entry name" value="DNA REPLICATION ATP-DEPENDENT HELICASE_NUCLEASE DNA2"/>
    <property type="match status" value="1"/>
</dbReference>
<dbReference type="InterPro" id="IPR013343">
    <property type="entry name" value="CRISPR-assoc_prot_Cas4"/>
</dbReference>
<name>A0A2M8QA18_9CHLR</name>
<evidence type="ECO:0000256" key="13">
    <source>
        <dbReference type="ARBA" id="ARBA00023118"/>
    </source>
</evidence>
<comment type="function">
    <text evidence="16">CRISPR (clustered regularly interspaced short palindromic repeat) is an adaptive immune system that provides protection against mobile genetic elements (viruses, transposable elements and conjugative plasmids). CRISPR clusters contain sequences complementary to antecedent mobile elements and target invading nucleic acids. CRISPR clusters are transcribed and processed into CRISPR RNA (crRNA).</text>
</comment>
<keyword evidence="13 16" id="KW-0051">Antiviral defense</keyword>
<sequence length="203" mass="23622">MFTVTDLKQLAYCARLVYYGYCWPGVHLMPTAKMASGRIANVSAEIMEHRRSLRAYGLRQGEREFDVWLESESLNLCGRLDMLIVAPSAEGVELIPVDYKDSLTHERTARRIIPTLWHNWSVQLAAYAILVEQQRSHPVRRGFIYYIPQKRAREVMIDERLRAEVQDGLRAIESMVATEQYPPPTPYRRRCAACEYRRLCNDI</sequence>
<gene>
    <name evidence="18" type="primary">cas4</name>
    <name evidence="18" type="ORF">CUN48_12790</name>
</gene>
<keyword evidence="12 16" id="KW-0411">Iron-sulfur</keyword>
<evidence type="ECO:0000256" key="15">
    <source>
        <dbReference type="ARBA" id="ARBA00023211"/>
    </source>
</evidence>
<comment type="cofactor">
    <cofactor evidence="16">
        <name>Mg(2+)</name>
        <dbReference type="ChEBI" id="CHEBI:18420"/>
    </cofactor>
    <cofactor evidence="16">
        <name>Mn(2+)</name>
        <dbReference type="ChEBI" id="CHEBI:29035"/>
    </cofactor>
    <text evidence="16">Mg(2+) or Mn(2+) required for ssDNA cleavage activity.</text>
</comment>
<comment type="cofactor">
    <cofactor evidence="1">
        <name>[4Fe-4S] cluster</name>
        <dbReference type="ChEBI" id="CHEBI:49883"/>
    </cofactor>
</comment>
<evidence type="ECO:0000256" key="5">
    <source>
        <dbReference type="ARBA" id="ARBA00022722"/>
    </source>
</evidence>
<dbReference type="Gene3D" id="3.90.320.10">
    <property type="match status" value="1"/>
</dbReference>
<organism evidence="18 19">
    <name type="scientific">Candidatus Thermofonsia Clade 3 bacterium</name>
    <dbReference type="NCBI Taxonomy" id="2364212"/>
    <lineage>
        <taxon>Bacteria</taxon>
        <taxon>Bacillati</taxon>
        <taxon>Chloroflexota</taxon>
        <taxon>Candidatus Thermofontia</taxon>
        <taxon>Candidatus Thermofonsia Clade 3</taxon>
    </lineage>
</organism>